<dbReference type="PANTHER" id="PTHR22601">
    <property type="entry name" value="ISP4 LIKE PROTEIN"/>
    <property type="match status" value="1"/>
</dbReference>
<dbReference type="InterPro" id="IPR046348">
    <property type="entry name" value="SIS_dom_sf"/>
</dbReference>
<dbReference type="InterPro" id="IPR001672">
    <property type="entry name" value="G6P_Isomerase"/>
</dbReference>
<dbReference type="GO" id="GO:0006094">
    <property type="term" value="P:gluconeogenesis"/>
    <property type="evidence" value="ECO:0007669"/>
    <property type="project" value="InterPro"/>
</dbReference>
<dbReference type="Proteomes" id="UP000541444">
    <property type="component" value="Unassembled WGS sequence"/>
</dbReference>
<organism evidence="10 11">
    <name type="scientific">Kingdonia uniflora</name>
    <dbReference type="NCBI Taxonomy" id="39325"/>
    <lineage>
        <taxon>Eukaryota</taxon>
        <taxon>Viridiplantae</taxon>
        <taxon>Streptophyta</taxon>
        <taxon>Embryophyta</taxon>
        <taxon>Tracheophyta</taxon>
        <taxon>Spermatophyta</taxon>
        <taxon>Magnoliopsida</taxon>
        <taxon>Ranunculales</taxon>
        <taxon>Circaeasteraceae</taxon>
        <taxon>Kingdonia</taxon>
    </lineage>
</organism>
<comment type="caution">
    <text evidence="10">The sequence shown here is derived from an EMBL/GenBank/DDBJ whole genome shotgun (WGS) entry which is preliminary data.</text>
</comment>
<sequence>MDVEELNREIKVLRVQVAELEAINRAKSAKADYKLDENIAFIDCVDKEIIWLKERYARSGERLQKARENFSRPIITEASHSELLRAVITYFVEEGTAEIFFSRQEDAISAVKIYNNVELDGKPMKIEMGTPVVMHPVAVADNIVWRGRMYGVPRNYCLIISDCEKRLQRALIFVGEIGGNDYNYAFFQGKQVEEISTYVPHVVRSITDTVQLPVYASRMLRSSNGWYWFDEISYMSSGSKTSATEHSTKRILNQKAFSLNVVHLEERHAAPMVGDALCFLFSVGPYPSNCSHSSNNKPGKPIAYLLFKIYGRISTVHAVSFLSDMKLGHYMKIPPRCMFTTQLVGTMIAGTINLSVAWWMLGNVENVGATGKALKDVVAAGIGGSFLGLLFVHTALQTDPEAITCVKGRQLRFLANADPIDVARTIAGLP</sequence>
<feature type="transmembrane region" description="Helical" evidence="9">
    <location>
        <begin position="373"/>
        <end position="392"/>
    </location>
</feature>
<keyword evidence="5" id="KW-0571">Peptide transport</keyword>
<dbReference type="GO" id="GO:0016020">
    <property type="term" value="C:membrane"/>
    <property type="evidence" value="ECO:0007669"/>
    <property type="project" value="UniProtKB-SubCell"/>
</dbReference>
<keyword evidence="4 9" id="KW-0812">Transmembrane</keyword>
<dbReference type="PROSITE" id="PS51463">
    <property type="entry name" value="P_GLUCOSE_ISOMERASE_3"/>
    <property type="match status" value="1"/>
</dbReference>
<keyword evidence="8 9" id="KW-0472">Membrane</keyword>
<evidence type="ECO:0000256" key="6">
    <source>
        <dbReference type="ARBA" id="ARBA00022927"/>
    </source>
</evidence>
<keyword evidence="6" id="KW-0653">Protein transport</keyword>
<gene>
    <name evidence="10" type="ORF">GIB67_030499</name>
</gene>
<dbReference type="InterPro" id="IPR004648">
    <property type="entry name" value="Oligpept_transpt"/>
</dbReference>
<dbReference type="SUPFAM" id="SSF53697">
    <property type="entry name" value="SIS domain"/>
    <property type="match status" value="1"/>
</dbReference>
<dbReference type="GO" id="GO:0015031">
    <property type="term" value="P:protein transport"/>
    <property type="evidence" value="ECO:0007669"/>
    <property type="project" value="UniProtKB-KW"/>
</dbReference>
<evidence type="ECO:0000313" key="11">
    <source>
        <dbReference type="Proteomes" id="UP000541444"/>
    </source>
</evidence>
<evidence type="ECO:0000256" key="5">
    <source>
        <dbReference type="ARBA" id="ARBA00022856"/>
    </source>
</evidence>
<proteinExistence type="inferred from homology"/>
<evidence type="ECO:0000313" key="10">
    <source>
        <dbReference type="EMBL" id="KAF6149032.1"/>
    </source>
</evidence>
<dbReference type="Pfam" id="PF03169">
    <property type="entry name" value="OPT"/>
    <property type="match status" value="1"/>
</dbReference>
<evidence type="ECO:0000256" key="9">
    <source>
        <dbReference type="SAM" id="Phobius"/>
    </source>
</evidence>
<dbReference type="EMBL" id="JACGCM010001812">
    <property type="protein sequence ID" value="KAF6149032.1"/>
    <property type="molecule type" value="Genomic_DNA"/>
</dbReference>
<feature type="transmembrane region" description="Helical" evidence="9">
    <location>
        <begin position="343"/>
        <end position="361"/>
    </location>
</feature>
<keyword evidence="11" id="KW-1185">Reference proteome</keyword>
<dbReference type="GO" id="GO:0004347">
    <property type="term" value="F:glucose-6-phosphate isomerase activity"/>
    <property type="evidence" value="ECO:0007669"/>
    <property type="project" value="InterPro"/>
</dbReference>
<dbReference type="InterPro" id="IPR035979">
    <property type="entry name" value="RBD_domain_sf"/>
</dbReference>
<dbReference type="SUPFAM" id="SSF54928">
    <property type="entry name" value="RNA-binding domain, RBD"/>
    <property type="match status" value="1"/>
</dbReference>
<dbReference type="GO" id="GO:0035673">
    <property type="term" value="F:oligopeptide transmembrane transporter activity"/>
    <property type="evidence" value="ECO:0007669"/>
    <property type="project" value="InterPro"/>
</dbReference>
<name>A0A7J7M2F4_9MAGN</name>
<reference evidence="10 11" key="1">
    <citation type="journal article" date="2020" name="IScience">
        <title>Genome Sequencing of the Endangered Kingdonia uniflora (Circaeasteraceae, Ranunculales) Reveals Potential Mechanisms of Evolutionary Specialization.</title>
        <authorList>
            <person name="Sun Y."/>
            <person name="Deng T."/>
            <person name="Zhang A."/>
            <person name="Moore M.J."/>
            <person name="Landis J.B."/>
            <person name="Lin N."/>
            <person name="Zhang H."/>
            <person name="Zhang X."/>
            <person name="Huang J."/>
            <person name="Zhang X."/>
            <person name="Sun H."/>
            <person name="Wang H."/>
        </authorList>
    </citation>
    <scope>NUCLEOTIDE SEQUENCE [LARGE SCALE GENOMIC DNA]</scope>
    <source>
        <strain evidence="10">TB1705</strain>
        <tissue evidence="10">Leaf</tissue>
    </source>
</reference>
<dbReference type="GO" id="GO:0003676">
    <property type="term" value="F:nucleic acid binding"/>
    <property type="evidence" value="ECO:0007669"/>
    <property type="project" value="InterPro"/>
</dbReference>
<dbReference type="InterPro" id="IPR004813">
    <property type="entry name" value="OPT"/>
</dbReference>
<dbReference type="OrthoDB" id="5831190at2759"/>
<evidence type="ECO:0000256" key="7">
    <source>
        <dbReference type="ARBA" id="ARBA00022989"/>
    </source>
</evidence>
<evidence type="ECO:0000256" key="3">
    <source>
        <dbReference type="ARBA" id="ARBA00022448"/>
    </source>
</evidence>
<accession>A0A7J7M2F4</accession>
<keyword evidence="3" id="KW-0813">Transport</keyword>
<protein>
    <submittedName>
        <fullName evidence="10">Uncharacterized protein</fullName>
    </submittedName>
</protein>
<dbReference type="GO" id="GO:0006096">
    <property type="term" value="P:glycolytic process"/>
    <property type="evidence" value="ECO:0007669"/>
    <property type="project" value="InterPro"/>
</dbReference>
<comment type="similarity">
    <text evidence="2">Belongs to the oligopeptide OPT transporter (TC 2.A.67.1) family.</text>
</comment>
<feature type="transmembrane region" description="Helical" evidence="9">
    <location>
        <begin position="302"/>
        <end position="322"/>
    </location>
</feature>
<evidence type="ECO:0000256" key="2">
    <source>
        <dbReference type="ARBA" id="ARBA00005484"/>
    </source>
</evidence>
<dbReference type="GO" id="GO:0097367">
    <property type="term" value="F:carbohydrate derivative binding"/>
    <property type="evidence" value="ECO:0007669"/>
    <property type="project" value="InterPro"/>
</dbReference>
<evidence type="ECO:0000256" key="1">
    <source>
        <dbReference type="ARBA" id="ARBA00004141"/>
    </source>
</evidence>
<evidence type="ECO:0000256" key="8">
    <source>
        <dbReference type="ARBA" id="ARBA00023136"/>
    </source>
</evidence>
<keyword evidence="7 9" id="KW-1133">Transmembrane helix</keyword>
<dbReference type="AlphaFoldDB" id="A0A7J7M2F4"/>
<dbReference type="Gene3D" id="3.40.50.10490">
    <property type="entry name" value="Glucose-6-phosphate isomerase like protein, domain 1"/>
    <property type="match status" value="1"/>
</dbReference>
<evidence type="ECO:0000256" key="4">
    <source>
        <dbReference type="ARBA" id="ARBA00022692"/>
    </source>
</evidence>
<comment type="subcellular location">
    <subcellularLocation>
        <location evidence="1">Membrane</location>
        <topology evidence="1">Multi-pass membrane protein</topology>
    </subcellularLocation>
</comment>